<feature type="domain" description="POTRA" evidence="9">
    <location>
        <begin position="151"/>
        <end position="219"/>
    </location>
</feature>
<accession>K9VVF6</accession>
<keyword evidence="2" id="KW-0812">Transmembrane</keyword>
<dbReference type="Gene3D" id="3.10.20.310">
    <property type="entry name" value="membrane protein fhac"/>
    <property type="match status" value="3"/>
</dbReference>
<evidence type="ECO:0000313" key="11">
    <source>
        <dbReference type="EMBL" id="AFZ12073.1"/>
    </source>
</evidence>
<evidence type="ECO:0000259" key="10">
    <source>
        <dbReference type="Pfam" id="PF08479"/>
    </source>
</evidence>
<evidence type="ECO:0000256" key="6">
    <source>
        <dbReference type="SAM" id="MobiDB-lite"/>
    </source>
</evidence>
<feature type="compositionally biased region" description="Polar residues" evidence="6">
    <location>
        <begin position="32"/>
        <end position="42"/>
    </location>
</feature>
<dbReference type="AlphaFoldDB" id="K9VVF6"/>
<feature type="compositionally biased region" description="Low complexity" evidence="6">
    <location>
        <begin position="118"/>
        <end position="131"/>
    </location>
</feature>
<dbReference type="Gene3D" id="2.40.160.50">
    <property type="entry name" value="membrane protein fhac: a member of the omp85/tpsb transporter family"/>
    <property type="match status" value="1"/>
</dbReference>
<dbReference type="HOGENOM" id="CLU_007664_2_0_3"/>
<reference evidence="11 12" key="1">
    <citation type="submission" date="2012-06" db="EMBL/GenBank/DDBJ databases">
        <title>Finished chromosome of genome of Crinalium epipsammum PCC 9333.</title>
        <authorList>
            <consortium name="US DOE Joint Genome Institute"/>
            <person name="Gugger M."/>
            <person name="Coursin T."/>
            <person name="Rippka R."/>
            <person name="Tandeau De Marsac N."/>
            <person name="Huntemann M."/>
            <person name="Wei C.-L."/>
            <person name="Han J."/>
            <person name="Detter J.C."/>
            <person name="Han C."/>
            <person name="Tapia R."/>
            <person name="Davenport K."/>
            <person name="Daligault H."/>
            <person name="Erkkila T."/>
            <person name="Gu W."/>
            <person name="Munk A.C.C."/>
            <person name="Teshima H."/>
            <person name="Xu Y."/>
            <person name="Chain P."/>
            <person name="Chen A."/>
            <person name="Krypides N."/>
            <person name="Mavromatis K."/>
            <person name="Markowitz V."/>
            <person name="Szeto E."/>
            <person name="Ivanova N."/>
            <person name="Mikhailova N."/>
            <person name="Ovchinnikova G."/>
            <person name="Pagani I."/>
            <person name="Pati A."/>
            <person name="Goodwin L."/>
            <person name="Peters L."/>
            <person name="Pitluck S."/>
            <person name="Woyke T."/>
            <person name="Kerfeld C."/>
        </authorList>
    </citation>
    <scope>NUCLEOTIDE SEQUENCE [LARGE SCALE GENOMIC DNA]</scope>
    <source>
        <strain evidence="11 12">PCC 9333</strain>
    </source>
</reference>
<dbReference type="InterPro" id="IPR013686">
    <property type="entry name" value="Polypept-transport_assoc_ShlB"/>
</dbReference>
<organism evidence="11 12">
    <name type="scientific">Crinalium epipsammum PCC 9333</name>
    <dbReference type="NCBI Taxonomy" id="1173022"/>
    <lineage>
        <taxon>Bacteria</taxon>
        <taxon>Bacillati</taxon>
        <taxon>Cyanobacteriota</taxon>
        <taxon>Cyanophyceae</taxon>
        <taxon>Gomontiellales</taxon>
        <taxon>Gomontiellaceae</taxon>
        <taxon>Crinalium</taxon>
    </lineage>
</organism>
<feature type="chain" id="PRO_5003937213" evidence="7">
    <location>
        <begin position="36"/>
        <end position="746"/>
    </location>
</feature>
<feature type="signal peptide" evidence="7">
    <location>
        <begin position="1"/>
        <end position="35"/>
    </location>
</feature>
<dbReference type="KEGG" id="cep:Cri9333_1168"/>
<proteinExistence type="predicted"/>
<dbReference type="Pfam" id="PF08479">
    <property type="entry name" value="POTRA_2"/>
    <property type="match status" value="1"/>
</dbReference>
<dbReference type="PATRIC" id="fig|1173022.3.peg.1264"/>
<evidence type="ECO:0000256" key="4">
    <source>
        <dbReference type="ARBA" id="ARBA00023136"/>
    </source>
</evidence>
<dbReference type="InterPro" id="IPR010827">
    <property type="entry name" value="BamA/TamA_POTRA"/>
</dbReference>
<dbReference type="InterPro" id="IPR000184">
    <property type="entry name" value="Bac_surfAg_D15"/>
</dbReference>
<dbReference type="Proteomes" id="UP000010472">
    <property type="component" value="Chromosome"/>
</dbReference>
<dbReference type="EMBL" id="CP003620">
    <property type="protein sequence ID" value="AFZ12073.1"/>
    <property type="molecule type" value="Genomic_DNA"/>
</dbReference>
<dbReference type="STRING" id="1173022.Cri9333_1168"/>
<keyword evidence="5" id="KW-0998">Cell outer membrane</keyword>
<keyword evidence="4" id="KW-0472">Membrane</keyword>
<dbReference type="Pfam" id="PF07244">
    <property type="entry name" value="POTRA"/>
    <property type="match status" value="2"/>
</dbReference>
<dbReference type="PANTHER" id="PTHR12815:SF47">
    <property type="entry name" value="TRANSLOCATION AND ASSEMBLY MODULE SUBUNIT TAMA"/>
    <property type="match status" value="1"/>
</dbReference>
<sequence length="746" mass="80316">MEVRNEVIKQMRLSPLLLAAIAATTTMSLSSPANGQTPNPAGNPSGKPGSGNVIIDAAPVSGEATPGSNQPKPTTPLGEPVRPQEPLITPPGTESTPRQETPNRVEFNITPGAPSLEINPPTTNPTQPTTPTLPTIPTPAPIPQQEARVLVAEVQVRGVSGQLQDEVYKVIRTKPGRATTRSQLQEDLNAIYATGYFANVEFVPEDTPLGVRVAFVVQPNPVLQTVNVTTVPPSPGSGVVPASVVNSIFSPQYGRILNLKELQESIKKLNQWYKDNGYDLAQVIDVPQPTADGKVNLVVAEGVIEDIQVRFLDKEGSQVNEQGTPLKGRTRPFIVTREVQLTPGDVFNRKLAERDLRRVYGLGIFDDVRLSFNPGQDPRKVVVVVNVIEKNTGSVAAGAGISSASGFFGTVSYQQQNLGGNNQKLGTELQLGQRELLFDVNFTNPWIAGDPYRTSYTVNAFRRRSISLIFDGGEENEITLGPEHDNDRPRVVRLGGGVNFSRPLIKNPFDTSPWRASLGLQYQRVSIRDADGDLAPRDELGNNLSFSGSGRDDLLLLQLGAVRDRRNNSLIPTQGDFLRFGVEQSVPLGEGNILLNRLRGSYSYYIPASLTKFGQGPQAFAFNIQAGTVLGDLPPYEAFSLGGSNSVRGYDEGDIGSGRSFIQGTAEYRFPLFSVVGAALFADYATDLGSGNTVPGNPAGVRGKPGNGLGYGLGVRINSPLGPIRIDYGFNDEGKGRLHFGIGERF</sequence>
<dbReference type="InterPro" id="IPR039910">
    <property type="entry name" value="D15-like"/>
</dbReference>
<keyword evidence="12" id="KW-1185">Reference proteome</keyword>
<evidence type="ECO:0000256" key="7">
    <source>
        <dbReference type="SAM" id="SignalP"/>
    </source>
</evidence>
<name>K9VVF6_9CYAN</name>
<dbReference type="eggNOG" id="COG4775">
    <property type="taxonomic scope" value="Bacteria"/>
</dbReference>
<evidence type="ECO:0000256" key="3">
    <source>
        <dbReference type="ARBA" id="ARBA00022729"/>
    </source>
</evidence>
<evidence type="ECO:0000259" key="8">
    <source>
        <dbReference type="Pfam" id="PF01103"/>
    </source>
</evidence>
<gene>
    <name evidence="11" type="ORF">Cri9333_1168</name>
</gene>
<keyword evidence="3 7" id="KW-0732">Signal</keyword>
<feature type="compositionally biased region" description="Polar residues" evidence="6">
    <location>
        <begin position="92"/>
        <end position="102"/>
    </location>
</feature>
<dbReference type="Pfam" id="PF01103">
    <property type="entry name" value="Omp85"/>
    <property type="match status" value="1"/>
</dbReference>
<evidence type="ECO:0000256" key="5">
    <source>
        <dbReference type="ARBA" id="ARBA00023237"/>
    </source>
</evidence>
<feature type="region of interest" description="Disordered" evidence="6">
    <location>
        <begin position="29"/>
        <end position="131"/>
    </location>
</feature>
<protein>
    <submittedName>
        <fullName evidence="11">Surface antigen (D15)</fullName>
    </submittedName>
</protein>
<evidence type="ECO:0000256" key="1">
    <source>
        <dbReference type="ARBA" id="ARBA00004370"/>
    </source>
</evidence>
<evidence type="ECO:0000313" key="12">
    <source>
        <dbReference type="Proteomes" id="UP000010472"/>
    </source>
</evidence>
<comment type="subcellular location">
    <subcellularLocation>
        <location evidence="1">Membrane</location>
    </subcellularLocation>
</comment>
<dbReference type="PANTHER" id="PTHR12815">
    <property type="entry name" value="SORTING AND ASSEMBLY MACHINERY SAMM50 PROTEIN FAMILY MEMBER"/>
    <property type="match status" value="1"/>
</dbReference>
<feature type="domain" description="Polypeptide-transport-associated ShlB-type" evidence="10">
    <location>
        <begin position="236"/>
        <end position="302"/>
    </location>
</feature>
<evidence type="ECO:0000259" key="9">
    <source>
        <dbReference type="Pfam" id="PF07244"/>
    </source>
</evidence>
<dbReference type="GO" id="GO:0019867">
    <property type="term" value="C:outer membrane"/>
    <property type="evidence" value="ECO:0007669"/>
    <property type="project" value="InterPro"/>
</dbReference>
<feature type="domain" description="Bacterial surface antigen (D15)" evidence="8">
    <location>
        <begin position="417"/>
        <end position="746"/>
    </location>
</feature>
<feature type="domain" description="POTRA" evidence="9">
    <location>
        <begin position="329"/>
        <end position="389"/>
    </location>
</feature>
<evidence type="ECO:0000256" key="2">
    <source>
        <dbReference type="ARBA" id="ARBA00022692"/>
    </source>
</evidence>